<gene>
    <name evidence="2" type="ORF">GW7_08323</name>
</gene>
<accession>G5C6R3</accession>
<reference evidence="2 3" key="1">
    <citation type="journal article" date="2011" name="Nature">
        <title>Genome sequencing reveals insights into physiology and longevity of the naked mole rat.</title>
        <authorList>
            <person name="Kim E.B."/>
            <person name="Fang X."/>
            <person name="Fushan A.A."/>
            <person name="Huang Z."/>
            <person name="Lobanov A.V."/>
            <person name="Han L."/>
            <person name="Marino S.M."/>
            <person name="Sun X."/>
            <person name="Turanov A.A."/>
            <person name="Yang P."/>
            <person name="Yim S.H."/>
            <person name="Zhao X."/>
            <person name="Kasaikina M.V."/>
            <person name="Stoletzki N."/>
            <person name="Peng C."/>
            <person name="Polak P."/>
            <person name="Xiong Z."/>
            <person name="Kiezun A."/>
            <person name="Zhu Y."/>
            <person name="Chen Y."/>
            <person name="Kryukov G.V."/>
            <person name="Zhang Q."/>
            <person name="Peshkin L."/>
            <person name="Yang L."/>
            <person name="Bronson R.T."/>
            <person name="Buffenstein R."/>
            <person name="Wang B."/>
            <person name="Han C."/>
            <person name="Li Q."/>
            <person name="Chen L."/>
            <person name="Zhao W."/>
            <person name="Sunyaev S.R."/>
            <person name="Park T.J."/>
            <person name="Zhang G."/>
            <person name="Wang J."/>
            <person name="Gladyshev V.N."/>
        </authorList>
    </citation>
    <scope>NUCLEOTIDE SEQUENCE [LARGE SCALE GENOMIC DNA]</scope>
</reference>
<feature type="compositionally biased region" description="Basic and acidic residues" evidence="1">
    <location>
        <begin position="29"/>
        <end position="40"/>
    </location>
</feature>
<dbReference type="InParanoid" id="G5C6R3"/>
<dbReference type="EMBL" id="JH173571">
    <property type="protein sequence ID" value="EHB17224.1"/>
    <property type="molecule type" value="Genomic_DNA"/>
</dbReference>
<protein>
    <submittedName>
        <fullName evidence="2">Uncharacterized protein</fullName>
    </submittedName>
</protein>
<proteinExistence type="predicted"/>
<evidence type="ECO:0000313" key="2">
    <source>
        <dbReference type="EMBL" id="EHB17224.1"/>
    </source>
</evidence>
<sequence length="80" mass="8692">MTSWAQAPGLSQSLHHTPPPPFLCMNEKPPPKHEGTEYKRGSRTSGATVTTEQQCVKNCCSGMEQAKGDEGLSKYGARRS</sequence>
<feature type="region of interest" description="Disordered" evidence="1">
    <location>
        <begin position="1"/>
        <end position="50"/>
    </location>
</feature>
<organism evidence="2 3">
    <name type="scientific">Heterocephalus glaber</name>
    <name type="common">Naked mole rat</name>
    <dbReference type="NCBI Taxonomy" id="10181"/>
    <lineage>
        <taxon>Eukaryota</taxon>
        <taxon>Metazoa</taxon>
        <taxon>Chordata</taxon>
        <taxon>Craniata</taxon>
        <taxon>Vertebrata</taxon>
        <taxon>Euteleostomi</taxon>
        <taxon>Mammalia</taxon>
        <taxon>Eutheria</taxon>
        <taxon>Euarchontoglires</taxon>
        <taxon>Glires</taxon>
        <taxon>Rodentia</taxon>
        <taxon>Hystricomorpha</taxon>
        <taxon>Bathyergidae</taxon>
        <taxon>Heterocephalus</taxon>
    </lineage>
</organism>
<dbReference type="AlphaFoldDB" id="G5C6R3"/>
<evidence type="ECO:0000256" key="1">
    <source>
        <dbReference type="SAM" id="MobiDB-lite"/>
    </source>
</evidence>
<dbReference type="Proteomes" id="UP000006813">
    <property type="component" value="Unassembled WGS sequence"/>
</dbReference>
<feature type="compositionally biased region" description="Polar residues" evidence="1">
    <location>
        <begin position="1"/>
        <end position="15"/>
    </location>
</feature>
<name>G5C6R3_HETGA</name>
<evidence type="ECO:0000313" key="3">
    <source>
        <dbReference type="Proteomes" id="UP000006813"/>
    </source>
</evidence>